<protein>
    <submittedName>
        <fullName evidence="2">Uncharacterized protein</fullName>
    </submittedName>
</protein>
<evidence type="ECO:0000313" key="2">
    <source>
        <dbReference type="EMBL" id="KAK5130200.1"/>
    </source>
</evidence>
<sequence>MHPQLYPHPRSKHDAHHVPHANDPYARASLAKTRTHALGSHACLPPQRPGTPPSSNETGRNSQVAAVLAEAAAVARAATADTDGSFFTGSAHPGARGDAPTRGAL</sequence>
<evidence type="ECO:0000256" key="1">
    <source>
        <dbReference type="SAM" id="MobiDB-lite"/>
    </source>
</evidence>
<feature type="region of interest" description="Disordered" evidence="1">
    <location>
        <begin position="1"/>
        <end position="62"/>
    </location>
</feature>
<feature type="compositionally biased region" description="Polar residues" evidence="1">
    <location>
        <begin position="53"/>
        <end position="62"/>
    </location>
</feature>
<evidence type="ECO:0000313" key="3">
    <source>
        <dbReference type="Proteomes" id="UP001357485"/>
    </source>
</evidence>
<keyword evidence="3" id="KW-1185">Reference proteome</keyword>
<feature type="region of interest" description="Disordered" evidence="1">
    <location>
        <begin position="81"/>
        <end position="105"/>
    </location>
</feature>
<accession>A0ABR0KTT9</accession>
<name>A0ABR0KTT9_9PEZI</name>
<dbReference type="Proteomes" id="UP001357485">
    <property type="component" value="Unassembled WGS sequence"/>
</dbReference>
<feature type="non-terminal residue" evidence="2">
    <location>
        <position position="105"/>
    </location>
</feature>
<feature type="compositionally biased region" description="Basic residues" evidence="1">
    <location>
        <begin position="9"/>
        <end position="19"/>
    </location>
</feature>
<dbReference type="EMBL" id="JAVRRA010024718">
    <property type="protein sequence ID" value="KAK5130200.1"/>
    <property type="molecule type" value="Genomic_DNA"/>
</dbReference>
<gene>
    <name evidence="2" type="ORF">LTR16_001672</name>
</gene>
<organism evidence="2 3">
    <name type="scientific">Cryomyces antarcticus</name>
    <dbReference type="NCBI Taxonomy" id="329879"/>
    <lineage>
        <taxon>Eukaryota</taxon>
        <taxon>Fungi</taxon>
        <taxon>Dikarya</taxon>
        <taxon>Ascomycota</taxon>
        <taxon>Pezizomycotina</taxon>
        <taxon>Dothideomycetes</taxon>
        <taxon>Dothideomycetes incertae sedis</taxon>
        <taxon>Cryomyces</taxon>
    </lineage>
</organism>
<reference evidence="2 3" key="1">
    <citation type="submission" date="2023-08" db="EMBL/GenBank/DDBJ databases">
        <title>Black Yeasts Isolated from many extreme environments.</title>
        <authorList>
            <person name="Coleine C."/>
            <person name="Stajich J.E."/>
            <person name="Selbmann L."/>
        </authorList>
    </citation>
    <scope>NUCLEOTIDE SEQUENCE [LARGE SCALE GENOMIC DNA]</scope>
    <source>
        <strain evidence="2 3">CCFEE 536</strain>
    </source>
</reference>
<proteinExistence type="predicted"/>
<comment type="caution">
    <text evidence="2">The sequence shown here is derived from an EMBL/GenBank/DDBJ whole genome shotgun (WGS) entry which is preliminary data.</text>
</comment>